<comment type="caution">
    <text evidence="1">The sequence shown here is derived from an EMBL/GenBank/DDBJ whole genome shotgun (WGS) entry which is preliminary data.</text>
</comment>
<accession>A0ABQ9UYL3</accession>
<reference evidence="1 2" key="1">
    <citation type="submission" date="2023-05" db="EMBL/GenBank/DDBJ databases">
        <title>B98-5 Cell Line De Novo Hybrid Assembly: An Optical Mapping Approach.</title>
        <authorList>
            <person name="Kananen K."/>
            <person name="Auerbach J.A."/>
            <person name="Kautto E."/>
            <person name="Blachly J.S."/>
        </authorList>
    </citation>
    <scope>NUCLEOTIDE SEQUENCE [LARGE SCALE GENOMIC DNA]</scope>
    <source>
        <strain evidence="1">B95-8</strain>
        <tissue evidence="1">Cell line</tissue>
    </source>
</reference>
<evidence type="ECO:0000313" key="2">
    <source>
        <dbReference type="Proteomes" id="UP001266305"/>
    </source>
</evidence>
<dbReference type="Proteomes" id="UP001266305">
    <property type="component" value="Unassembled WGS sequence"/>
</dbReference>
<evidence type="ECO:0000313" key="1">
    <source>
        <dbReference type="EMBL" id="KAK2101935.1"/>
    </source>
</evidence>
<proteinExistence type="predicted"/>
<protein>
    <submittedName>
        <fullName evidence="1">Uncharacterized protein</fullName>
    </submittedName>
</protein>
<name>A0ABQ9UYL3_SAGOE</name>
<organism evidence="1 2">
    <name type="scientific">Saguinus oedipus</name>
    <name type="common">Cotton-top tamarin</name>
    <name type="synonym">Oedipomidas oedipus</name>
    <dbReference type="NCBI Taxonomy" id="9490"/>
    <lineage>
        <taxon>Eukaryota</taxon>
        <taxon>Metazoa</taxon>
        <taxon>Chordata</taxon>
        <taxon>Craniata</taxon>
        <taxon>Vertebrata</taxon>
        <taxon>Euteleostomi</taxon>
        <taxon>Mammalia</taxon>
        <taxon>Eutheria</taxon>
        <taxon>Euarchontoglires</taxon>
        <taxon>Primates</taxon>
        <taxon>Haplorrhini</taxon>
        <taxon>Platyrrhini</taxon>
        <taxon>Cebidae</taxon>
        <taxon>Callitrichinae</taxon>
        <taxon>Saguinus</taxon>
    </lineage>
</organism>
<gene>
    <name evidence="1" type="ORF">P7K49_019602</name>
</gene>
<keyword evidence="2" id="KW-1185">Reference proteome</keyword>
<dbReference type="EMBL" id="JASSZA010000009">
    <property type="protein sequence ID" value="KAK2101935.1"/>
    <property type="molecule type" value="Genomic_DNA"/>
</dbReference>
<sequence length="64" mass="6913">MLTYPADVLAVSGSIRSLSSEQDASDCFQEVADRLGMGEIASFYKATLRKMGMQNALPTNPRDG</sequence>